<dbReference type="AlphaFoldDB" id="A0A5D0NEK0"/>
<dbReference type="PROSITE" id="PS50850">
    <property type="entry name" value="MFS"/>
    <property type="match status" value="1"/>
</dbReference>
<proteinExistence type="predicted"/>
<evidence type="ECO:0000313" key="8">
    <source>
        <dbReference type="Proteomes" id="UP000323380"/>
    </source>
</evidence>
<keyword evidence="8" id="KW-1185">Reference proteome</keyword>
<dbReference type="Gene3D" id="1.20.1250.20">
    <property type="entry name" value="MFS general substrate transporter like domains"/>
    <property type="match status" value="1"/>
</dbReference>
<protein>
    <submittedName>
        <fullName evidence="7">MFS transporter</fullName>
    </submittedName>
</protein>
<organism evidence="7 8">
    <name type="scientific">Actinomadura chibensis</name>
    <dbReference type="NCBI Taxonomy" id="392828"/>
    <lineage>
        <taxon>Bacteria</taxon>
        <taxon>Bacillati</taxon>
        <taxon>Actinomycetota</taxon>
        <taxon>Actinomycetes</taxon>
        <taxon>Streptosporangiales</taxon>
        <taxon>Thermomonosporaceae</taxon>
        <taxon>Actinomadura</taxon>
    </lineage>
</organism>
<dbReference type="InterPro" id="IPR011701">
    <property type="entry name" value="MFS"/>
</dbReference>
<feature type="transmembrane region" description="Helical" evidence="5">
    <location>
        <begin position="265"/>
        <end position="284"/>
    </location>
</feature>
<feature type="transmembrane region" description="Helical" evidence="5">
    <location>
        <begin position="473"/>
        <end position="492"/>
    </location>
</feature>
<dbReference type="GO" id="GO:0022857">
    <property type="term" value="F:transmembrane transporter activity"/>
    <property type="evidence" value="ECO:0007669"/>
    <property type="project" value="InterPro"/>
</dbReference>
<dbReference type="PANTHER" id="PTHR42718">
    <property type="entry name" value="MAJOR FACILITATOR SUPERFAMILY MULTIDRUG TRANSPORTER MFSC"/>
    <property type="match status" value="1"/>
</dbReference>
<feature type="transmembrane region" description="Helical" evidence="5">
    <location>
        <begin position="296"/>
        <end position="314"/>
    </location>
</feature>
<feature type="transmembrane region" description="Helical" evidence="5">
    <location>
        <begin position="207"/>
        <end position="228"/>
    </location>
</feature>
<comment type="caution">
    <text evidence="7">The sequence shown here is derived from an EMBL/GenBank/DDBJ whole genome shotgun (WGS) entry which is preliminary data.</text>
</comment>
<dbReference type="Pfam" id="PF07690">
    <property type="entry name" value="MFS_1"/>
    <property type="match status" value="1"/>
</dbReference>
<evidence type="ECO:0000313" key="7">
    <source>
        <dbReference type="EMBL" id="TYB42838.1"/>
    </source>
</evidence>
<dbReference type="PROSITE" id="PS00216">
    <property type="entry name" value="SUGAR_TRANSPORT_1"/>
    <property type="match status" value="1"/>
</dbReference>
<feature type="transmembrane region" description="Helical" evidence="5">
    <location>
        <begin position="115"/>
        <end position="136"/>
    </location>
</feature>
<feature type="transmembrane region" description="Helical" evidence="5">
    <location>
        <begin position="400"/>
        <end position="420"/>
    </location>
</feature>
<evidence type="ECO:0000256" key="2">
    <source>
        <dbReference type="ARBA" id="ARBA00022692"/>
    </source>
</evidence>
<name>A0A5D0NEK0_9ACTN</name>
<dbReference type="STRING" id="1220554.GCA_001552135_04096"/>
<feature type="transmembrane region" description="Helical" evidence="5">
    <location>
        <begin position="234"/>
        <end position="253"/>
    </location>
</feature>
<dbReference type="InterPro" id="IPR005829">
    <property type="entry name" value="Sugar_transporter_CS"/>
</dbReference>
<feature type="transmembrane region" description="Helical" evidence="5">
    <location>
        <begin position="370"/>
        <end position="388"/>
    </location>
</feature>
<evidence type="ECO:0000259" key="6">
    <source>
        <dbReference type="PROSITE" id="PS50850"/>
    </source>
</evidence>
<feature type="transmembrane region" description="Helical" evidence="5">
    <location>
        <begin position="177"/>
        <end position="195"/>
    </location>
</feature>
<dbReference type="PANTHER" id="PTHR42718:SF48">
    <property type="entry name" value="CONSERVED TWO-DOMAIN MEMBRANE PROTEIN-RELATED"/>
    <property type="match status" value="1"/>
</dbReference>
<evidence type="ECO:0000256" key="1">
    <source>
        <dbReference type="ARBA" id="ARBA00004651"/>
    </source>
</evidence>
<reference evidence="7 8" key="1">
    <citation type="submission" date="2019-08" db="EMBL/GenBank/DDBJ databases">
        <title>Actinomadura sp. nov. CYP1-5 isolated from mountain soil.</title>
        <authorList>
            <person name="Songsumanus A."/>
            <person name="Kuncharoen N."/>
            <person name="Kudo T."/>
            <person name="Yuki M."/>
            <person name="Igarashi Y."/>
            <person name="Tanasupawat S."/>
        </authorList>
    </citation>
    <scope>NUCLEOTIDE SEQUENCE [LARGE SCALE GENOMIC DNA]</scope>
    <source>
        <strain evidence="7 8">JCM 14158</strain>
    </source>
</reference>
<comment type="subcellular location">
    <subcellularLocation>
        <location evidence="1">Cell membrane</location>
        <topology evidence="1">Multi-pass membrane protein</topology>
    </subcellularLocation>
</comment>
<accession>A0A5D0NEK0</accession>
<dbReference type="PRINTS" id="PR01036">
    <property type="entry name" value="TCRTETB"/>
</dbReference>
<feature type="transmembrane region" description="Helical" evidence="5">
    <location>
        <begin position="83"/>
        <end position="103"/>
    </location>
</feature>
<dbReference type="Gene3D" id="1.20.1720.10">
    <property type="entry name" value="Multidrug resistance protein D"/>
    <property type="match status" value="1"/>
</dbReference>
<dbReference type="CDD" id="cd17321">
    <property type="entry name" value="MFS_MMR_MDR_like"/>
    <property type="match status" value="1"/>
</dbReference>
<feature type="transmembrane region" description="Helical" evidence="5">
    <location>
        <begin position="498"/>
        <end position="518"/>
    </location>
</feature>
<sequence length="523" mass="53655">MSAARDRMAERVCAPLRSRPSVLTPNNLHDRSYKVNAGTPLTGGPRTEECTTVRLFFLEAPPMSSVQTAAAPAAARARRDVPWLAAGATFLAMLDATVANLAVPDLHADFPAASLSGLTWMITLYAVLFAALLAPAGRLADLVGRRALYRWGIGLFTLASLACALAPTVPVLLGTRAVQGAAAAAMIPASLALLLRDTPPERRAGAIGLWSAAGAFAAAIGPSLGGVLVDQFGWRSLFVINVPVGLALLGAALRLPRAEGGTGRLPDLLGTVLLGGGVGAVALGVTQTRDWSWTDARTLALLLGGAAVVGLALWRSARHPVPALEISLWRSHRFALANAASFLYGTALYCWLLLGVLYLTDKWDYSVLKAGLASTPGAFTATAAAVLMGRLTGRIGVRPAVTGGALIMVAGGVWTIAALPSEPHFATFWLPVGLLVGTGMGMVTTGTASAAALSVDPLRFAGATGLNTTARQLGGALGIAVLAALLPARAAHGDYTDVYLFCTLAAGGAALAGLPLSLRRAAS</sequence>
<dbReference type="InterPro" id="IPR020846">
    <property type="entry name" value="MFS_dom"/>
</dbReference>
<feature type="transmembrane region" description="Helical" evidence="5">
    <location>
        <begin position="148"/>
        <end position="171"/>
    </location>
</feature>
<dbReference type="EMBL" id="VSFG01000007">
    <property type="protein sequence ID" value="TYB42838.1"/>
    <property type="molecule type" value="Genomic_DNA"/>
</dbReference>
<dbReference type="GO" id="GO:0005886">
    <property type="term" value="C:plasma membrane"/>
    <property type="evidence" value="ECO:0007669"/>
    <property type="project" value="UniProtKB-SubCell"/>
</dbReference>
<feature type="transmembrane region" description="Helical" evidence="5">
    <location>
        <begin position="335"/>
        <end position="358"/>
    </location>
</feature>
<dbReference type="SUPFAM" id="SSF103473">
    <property type="entry name" value="MFS general substrate transporter"/>
    <property type="match status" value="1"/>
</dbReference>
<keyword evidence="4 5" id="KW-0472">Membrane</keyword>
<keyword evidence="3 5" id="KW-1133">Transmembrane helix</keyword>
<evidence type="ECO:0000256" key="3">
    <source>
        <dbReference type="ARBA" id="ARBA00022989"/>
    </source>
</evidence>
<feature type="domain" description="Major facilitator superfamily (MFS) profile" evidence="6">
    <location>
        <begin position="81"/>
        <end position="520"/>
    </location>
</feature>
<evidence type="ECO:0000256" key="4">
    <source>
        <dbReference type="ARBA" id="ARBA00023136"/>
    </source>
</evidence>
<evidence type="ECO:0000256" key="5">
    <source>
        <dbReference type="SAM" id="Phobius"/>
    </source>
</evidence>
<gene>
    <name evidence="7" type="ORF">FXF69_29110</name>
</gene>
<keyword evidence="2 5" id="KW-0812">Transmembrane</keyword>
<dbReference type="InterPro" id="IPR036259">
    <property type="entry name" value="MFS_trans_sf"/>
</dbReference>
<feature type="transmembrane region" description="Helical" evidence="5">
    <location>
        <begin position="426"/>
        <end position="453"/>
    </location>
</feature>
<dbReference type="Proteomes" id="UP000323380">
    <property type="component" value="Unassembled WGS sequence"/>
</dbReference>